<dbReference type="OMA" id="YRWMVRS"/>
<dbReference type="EMBL" id="KB304125">
    <property type="protein sequence ID" value="ELU02364.1"/>
    <property type="molecule type" value="Genomic_DNA"/>
</dbReference>
<feature type="domain" description="AB hydrolase-1" evidence="4">
    <location>
        <begin position="75"/>
        <end position="312"/>
    </location>
</feature>
<comment type="similarity">
    <text evidence="2">Belongs to the AB hydrolase superfamily. Epoxide hydrolase family.</text>
</comment>
<evidence type="ECO:0000256" key="1">
    <source>
        <dbReference type="ARBA" id="ARBA00022801"/>
    </source>
</evidence>
<keyword evidence="3" id="KW-0812">Transmembrane</keyword>
<proteinExistence type="inferred from homology"/>
<dbReference type="Pfam" id="PF00561">
    <property type="entry name" value="Abhydrolase_1"/>
    <property type="match status" value="1"/>
</dbReference>
<dbReference type="PANTHER" id="PTHR43329">
    <property type="entry name" value="EPOXIDE HYDROLASE"/>
    <property type="match status" value="1"/>
</dbReference>
<gene>
    <name evidence="5" type="ORF">CAPTEDRAFT_19638</name>
</gene>
<dbReference type="Proteomes" id="UP000014760">
    <property type="component" value="Unassembled WGS sequence"/>
</dbReference>
<evidence type="ECO:0000256" key="2">
    <source>
        <dbReference type="ARBA" id="ARBA00038334"/>
    </source>
</evidence>
<dbReference type="OrthoDB" id="408373at2759"/>
<dbReference type="InterPro" id="IPR029058">
    <property type="entry name" value="AB_hydrolase_fold"/>
</dbReference>
<dbReference type="EMBL" id="AMQN01008854">
    <property type="status" value="NOT_ANNOTATED_CDS"/>
    <property type="molecule type" value="Genomic_DNA"/>
</dbReference>
<dbReference type="PRINTS" id="PR00111">
    <property type="entry name" value="ABHYDROLASE"/>
</dbReference>
<protein>
    <recommendedName>
        <fullName evidence="4">AB hydrolase-1 domain-containing protein</fullName>
    </recommendedName>
</protein>
<dbReference type="InterPro" id="IPR000073">
    <property type="entry name" value="AB_hydrolase_1"/>
</dbReference>
<dbReference type="AlphaFoldDB" id="R7U8R1"/>
<dbReference type="PRINTS" id="PR00412">
    <property type="entry name" value="EPOXHYDRLASE"/>
</dbReference>
<sequence length="329" mass="37974">MVKLKPVLQIVFYYSVGLFYVSILGVLATIKTLITLGPRKTFFCQRRDRRPDVLDDPLLGEHKFARMKKGDQNKPLMLFVHGFPEFWYSWRHQMSEFSDTHRCVAVDMRGYNESDKPIGVENYALDLMAADIKELVEYLGHDKCTLVSHDWGGLVANCVAETYPEIVQTLITCNGPNGRAMMKVLHKSLAQFLKSWYVFAFQWPMFAEYLIRLGDLTAFDGNFTSNKEDVLAYKHAFRDYGDLEGPVNYYRALGRYMLPDAPEKVHVRSLIIWGTADAALDIQIPEATREYFDDLTIEYVDGGSHWIQNEKPKEVNQLIRQFISAKKED</sequence>
<dbReference type="STRING" id="283909.R7U8R1"/>
<keyword evidence="1" id="KW-0378">Hydrolase</keyword>
<dbReference type="EnsemblMetazoa" id="CapteT19638">
    <property type="protein sequence ID" value="CapteP19638"/>
    <property type="gene ID" value="CapteG19638"/>
</dbReference>
<dbReference type="InterPro" id="IPR000639">
    <property type="entry name" value="Epox_hydrolase-like"/>
</dbReference>
<reference evidence="7" key="1">
    <citation type="submission" date="2012-12" db="EMBL/GenBank/DDBJ databases">
        <authorList>
            <person name="Hellsten U."/>
            <person name="Grimwood J."/>
            <person name="Chapman J.A."/>
            <person name="Shapiro H."/>
            <person name="Aerts A."/>
            <person name="Otillar R.P."/>
            <person name="Terry A.Y."/>
            <person name="Boore J.L."/>
            <person name="Simakov O."/>
            <person name="Marletaz F."/>
            <person name="Cho S.-J."/>
            <person name="Edsinger-Gonzales E."/>
            <person name="Havlak P."/>
            <person name="Kuo D.-H."/>
            <person name="Larsson T."/>
            <person name="Lv J."/>
            <person name="Arendt D."/>
            <person name="Savage R."/>
            <person name="Osoegawa K."/>
            <person name="de Jong P."/>
            <person name="Lindberg D.R."/>
            <person name="Seaver E.C."/>
            <person name="Weisblat D.A."/>
            <person name="Putnam N.H."/>
            <person name="Grigoriev I.V."/>
            <person name="Rokhsar D.S."/>
        </authorList>
    </citation>
    <scope>NUCLEOTIDE SEQUENCE</scope>
    <source>
        <strain evidence="7">I ESC-2004</strain>
    </source>
</reference>
<dbReference type="SUPFAM" id="SSF53474">
    <property type="entry name" value="alpha/beta-Hydrolases"/>
    <property type="match status" value="1"/>
</dbReference>
<keyword evidence="3" id="KW-0472">Membrane</keyword>
<reference evidence="5 7" key="2">
    <citation type="journal article" date="2013" name="Nature">
        <title>Insights into bilaterian evolution from three spiralian genomes.</title>
        <authorList>
            <person name="Simakov O."/>
            <person name="Marletaz F."/>
            <person name="Cho S.J."/>
            <person name="Edsinger-Gonzales E."/>
            <person name="Havlak P."/>
            <person name="Hellsten U."/>
            <person name="Kuo D.H."/>
            <person name="Larsson T."/>
            <person name="Lv J."/>
            <person name="Arendt D."/>
            <person name="Savage R."/>
            <person name="Osoegawa K."/>
            <person name="de Jong P."/>
            <person name="Grimwood J."/>
            <person name="Chapman J.A."/>
            <person name="Shapiro H."/>
            <person name="Aerts A."/>
            <person name="Otillar R.P."/>
            <person name="Terry A.Y."/>
            <person name="Boore J.L."/>
            <person name="Grigoriev I.V."/>
            <person name="Lindberg D.R."/>
            <person name="Seaver E.C."/>
            <person name="Weisblat D.A."/>
            <person name="Putnam N.H."/>
            <person name="Rokhsar D.S."/>
        </authorList>
    </citation>
    <scope>NUCLEOTIDE SEQUENCE</scope>
    <source>
        <strain evidence="5 7">I ESC-2004</strain>
    </source>
</reference>
<evidence type="ECO:0000313" key="5">
    <source>
        <dbReference type="EMBL" id="ELU02364.1"/>
    </source>
</evidence>
<evidence type="ECO:0000259" key="4">
    <source>
        <dbReference type="Pfam" id="PF00561"/>
    </source>
</evidence>
<reference evidence="6" key="3">
    <citation type="submission" date="2015-06" db="UniProtKB">
        <authorList>
            <consortium name="EnsemblMetazoa"/>
        </authorList>
    </citation>
    <scope>IDENTIFICATION</scope>
</reference>
<keyword evidence="7" id="KW-1185">Reference proteome</keyword>
<name>R7U8R1_CAPTE</name>
<evidence type="ECO:0000313" key="6">
    <source>
        <dbReference type="EnsemblMetazoa" id="CapteP19638"/>
    </source>
</evidence>
<evidence type="ECO:0000256" key="3">
    <source>
        <dbReference type="SAM" id="Phobius"/>
    </source>
</evidence>
<evidence type="ECO:0000313" key="7">
    <source>
        <dbReference type="Proteomes" id="UP000014760"/>
    </source>
</evidence>
<keyword evidence="3" id="KW-1133">Transmembrane helix</keyword>
<dbReference type="GO" id="GO:0004301">
    <property type="term" value="F:epoxide hydrolase activity"/>
    <property type="evidence" value="ECO:0007669"/>
    <property type="project" value="UniProtKB-ARBA"/>
</dbReference>
<dbReference type="Gene3D" id="3.40.50.1820">
    <property type="entry name" value="alpha/beta hydrolase"/>
    <property type="match status" value="1"/>
</dbReference>
<organism evidence="5">
    <name type="scientific">Capitella teleta</name>
    <name type="common">Polychaete worm</name>
    <dbReference type="NCBI Taxonomy" id="283909"/>
    <lineage>
        <taxon>Eukaryota</taxon>
        <taxon>Metazoa</taxon>
        <taxon>Spiralia</taxon>
        <taxon>Lophotrochozoa</taxon>
        <taxon>Annelida</taxon>
        <taxon>Polychaeta</taxon>
        <taxon>Sedentaria</taxon>
        <taxon>Scolecida</taxon>
        <taxon>Capitellidae</taxon>
        <taxon>Capitella</taxon>
    </lineage>
</organism>
<feature type="transmembrane region" description="Helical" evidence="3">
    <location>
        <begin position="12"/>
        <end position="30"/>
    </location>
</feature>
<dbReference type="HOGENOM" id="CLU_020336_7_3_1"/>
<accession>R7U8R1</accession>